<evidence type="ECO:0000313" key="3">
    <source>
        <dbReference type="EMBL" id="GMG21789.1"/>
    </source>
</evidence>
<keyword evidence="1" id="KW-0812">Transmembrane</keyword>
<sequence length="100" mass="10834">MTSGVILCVGYGVLEFLQVQEKFSKKFGLLIVVGVGAGIMIQPAFVCVQVSAPKEHHGLIICQFCKKLHLCLAVRNLSSHTETLISNLAHVANSGKNQDR</sequence>
<keyword evidence="1" id="KW-1133">Transmembrane helix</keyword>
<dbReference type="EMBL" id="BSXU01000796">
    <property type="protein sequence ID" value="GMG21789.1"/>
    <property type="molecule type" value="Genomic_DNA"/>
</dbReference>
<reference evidence="3" key="1">
    <citation type="submission" date="2023-04" db="EMBL/GenBank/DDBJ databases">
        <title>Ambrosiozyma monospora NBRC 1965.</title>
        <authorList>
            <person name="Ichikawa N."/>
            <person name="Sato H."/>
            <person name="Tonouchi N."/>
        </authorList>
    </citation>
    <scope>NUCLEOTIDE SEQUENCE</scope>
    <source>
        <strain evidence="3">NBRC 1965</strain>
    </source>
</reference>
<name>A0A9W6YQ08_AMBMO</name>
<gene>
    <name evidence="2" type="ORF">Amon01_000193000</name>
    <name evidence="3" type="ORF">Amon01_000225200</name>
</gene>
<dbReference type="AlphaFoldDB" id="A0A9W6YQ08"/>
<organism evidence="3 4">
    <name type="scientific">Ambrosiozyma monospora</name>
    <name type="common">Yeast</name>
    <name type="synonym">Endomycopsis monosporus</name>
    <dbReference type="NCBI Taxonomy" id="43982"/>
    <lineage>
        <taxon>Eukaryota</taxon>
        <taxon>Fungi</taxon>
        <taxon>Dikarya</taxon>
        <taxon>Ascomycota</taxon>
        <taxon>Saccharomycotina</taxon>
        <taxon>Pichiomycetes</taxon>
        <taxon>Pichiales</taxon>
        <taxon>Pichiaceae</taxon>
        <taxon>Ambrosiozyma</taxon>
    </lineage>
</organism>
<feature type="transmembrane region" description="Helical" evidence="1">
    <location>
        <begin position="27"/>
        <end position="46"/>
    </location>
</feature>
<evidence type="ECO:0000256" key="1">
    <source>
        <dbReference type="SAM" id="Phobius"/>
    </source>
</evidence>
<evidence type="ECO:0000313" key="2">
    <source>
        <dbReference type="EMBL" id="GMG21354.1"/>
    </source>
</evidence>
<proteinExistence type="predicted"/>
<evidence type="ECO:0000313" key="4">
    <source>
        <dbReference type="Proteomes" id="UP001165063"/>
    </source>
</evidence>
<keyword evidence="4" id="KW-1185">Reference proteome</keyword>
<dbReference type="EMBL" id="BSXU01000640">
    <property type="protein sequence ID" value="GMG21354.1"/>
    <property type="molecule type" value="Genomic_DNA"/>
</dbReference>
<comment type="caution">
    <text evidence="3">The sequence shown here is derived from an EMBL/GenBank/DDBJ whole genome shotgun (WGS) entry which is preliminary data.</text>
</comment>
<protein>
    <submittedName>
        <fullName evidence="3">Unnamed protein product</fullName>
    </submittedName>
</protein>
<accession>A0A9W6YQ08</accession>
<keyword evidence="1" id="KW-0472">Membrane</keyword>
<dbReference type="Proteomes" id="UP001165063">
    <property type="component" value="Unassembled WGS sequence"/>
</dbReference>